<feature type="region of interest" description="Disordered" evidence="2">
    <location>
        <begin position="328"/>
        <end position="393"/>
    </location>
</feature>
<feature type="region of interest" description="Disordered" evidence="2">
    <location>
        <begin position="67"/>
        <end position="87"/>
    </location>
</feature>
<protein>
    <submittedName>
        <fullName evidence="3">Uncharacterized protein</fullName>
    </submittedName>
</protein>
<keyword evidence="4" id="KW-1185">Reference proteome</keyword>
<feature type="non-terminal residue" evidence="3">
    <location>
        <position position="508"/>
    </location>
</feature>
<feature type="compositionally biased region" description="Polar residues" evidence="2">
    <location>
        <begin position="92"/>
        <end position="104"/>
    </location>
</feature>
<accession>A0A8E0S389</accession>
<gene>
    <name evidence="3" type="ORF">FBUS_01589</name>
</gene>
<proteinExistence type="predicted"/>
<feature type="region of interest" description="Disordered" evidence="2">
    <location>
        <begin position="92"/>
        <end position="111"/>
    </location>
</feature>
<keyword evidence="1" id="KW-0175">Coiled coil</keyword>
<evidence type="ECO:0000256" key="1">
    <source>
        <dbReference type="SAM" id="Coils"/>
    </source>
</evidence>
<feature type="region of interest" description="Disordered" evidence="2">
    <location>
        <begin position="279"/>
        <end position="311"/>
    </location>
</feature>
<feature type="compositionally biased region" description="Polar residues" evidence="2">
    <location>
        <begin position="328"/>
        <end position="348"/>
    </location>
</feature>
<name>A0A8E0S389_9TREM</name>
<feature type="region of interest" description="Disordered" evidence="2">
    <location>
        <begin position="186"/>
        <end position="245"/>
    </location>
</feature>
<comment type="caution">
    <text evidence="3">The sequence shown here is derived from an EMBL/GenBank/DDBJ whole genome shotgun (WGS) entry which is preliminary data.</text>
</comment>
<dbReference type="AlphaFoldDB" id="A0A8E0S389"/>
<organism evidence="3 4">
    <name type="scientific">Fasciolopsis buskii</name>
    <dbReference type="NCBI Taxonomy" id="27845"/>
    <lineage>
        <taxon>Eukaryota</taxon>
        <taxon>Metazoa</taxon>
        <taxon>Spiralia</taxon>
        <taxon>Lophotrochozoa</taxon>
        <taxon>Platyhelminthes</taxon>
        <taxon>Trematoda</taxon>
        <taxon>Digenea</taxon>
        <taxon>Plagiorchiida</taxon>
        <taxon>Echinostomata</taxon>
        <taxon>Echinostomatoidea</taxon>
        <taxon>Fasciolidae</taxon>
        <taxon>Fasciolopsis</taxon>
    </lineage>
</organism>
<evidence type="ECO:0000313" key="4">
    <source>
        <dbReference type="Proteomes" id="UP000728185"/>
    </source>
</evidence>
<reference evidence="3" key="1">
    <citation type="submission" date="2019-05" db="EMBL/GenBank/DDBJ databases">
        <title>Annotation for the trematode Fasciolopsis buski.</title>
        <authorList>
            <person name="Choi Y.-J."/>
        </authorList>
    </citation>
    <scope>NUCLEOTIDE SEQUENCE</scope>
    <source>
        <strain evidence="3">HT</strain>
        <tissue evidence="3">Whole worm</tissue>
    </source>
</reference>
<sequence>ADNPKCLVNGGSNGIAYTPATSVTNQTNGITVPAQRGAFKLAEPQHTKSHSVTSTVFLRESNLNSANRSAGGSLSCGQPSPSSTTEESVLSALSPTSSNNTVRITTPGRPQHQSYWLHQSEIALPTDRELGGSANGLNGSGYTPRSEIRVASWISALVIFSHLFLICFELLPLAGPSYRKIQNLHSSGGAQRRFPSDTTLNFTPRDGAQIYTSGSKPGPVTIPARSRSAQPSPGPSPMASPTSFCRASDTNLVQDYGNTSMDKRSRVLKITPTQADMNYAHSHRGTSSPPNMEKQKMNSFSVDGPEEENESPILPSVREIIRQVEAMTQSNAATSTTDISTLGQSGQSGIPRYQRQFQTRRSQNGHSDQSGRAGGGILRQSGGSSQRTPSAPQLRTQYTPIQAKFNASVALAQNKPVAPPVPPHGTTRSKAIIGAFTRRLDPSYTDFGGGNTIKKTELLSHLPTDYQKLREAFIEQRREIQRLRKQLAERDVLISQLQNDIRLYEPWR</sequence>
<dbReference type="EMBL" id="LUCM01002812">
    <property type="protein sequence ID" value="KAA0196805.1"/>
    <property type="molecule type" value="Genomic_DNA"/>
</dbReference>
<evidence type="ECO:0000313" key="3">
    <source>
        <dbReference type="EMBL" id="KAA0196805.1"/>
    </source>
</evidence>
<dbReference type="Proteomes" id="UP000728185">
    <property type="component" value="Unassembled WGS sequence"/>
</dbReference>
<feature type="compositionally biased region" description="Polar residues" evidence="2">
    <location>
        <begin position="355"/>
        <end position="370"/>
    </location>
</feature>
<feature type="compositionally biased region" description="Polar residues" evidence="2">
    <location>
        <begin position="381"/>
        <end position="393"/>
    </location>
</feature>
<dbReference type="OrthoDB" id="6262744at2759"/>
<evidence type="ECO:0000256" key="2">
    <source>
        <dbReference type="SAM" id="MobiDB-lite"/>
    </source>
</evidence>
<feature type="coiled-coil region" evidence="1">
    <location>
        <begin position="466"/>
        <end position="500"/>
    </location>
</feature>